<dbReference type="Proteomes" id="UP000095281">
    <property type="component" value="Unplaced"/>
</dbReference>
<name>A0A1I8B7W5_MELHA</name>
<dbReference type="AlphaFoldDB" id="A0A1I8B7W5"/>
<keyword evidence="1" id="KW-1185">Reference proteome</keyword>
<sequence>MSTFTITKFLRPTTILFLMFLIIQVLEWDKSFVKAQYVDSFTSGTILNNLLRKRREIQNNKNKIRMEDEDNDTLINSKNKRWADFYTSGTILNNLWRKKRMIEQLKQQIHPNFDINNEEINFVEPNRFKRQLFYVDGLTSGTILNNLLRKRREIQNNKNKIRMEDEDNDTLINSKNKRWADFYTSGTILNNLWRKKRMIEQLKQQIHPNFDINNEEINFVEPNRFKRQLFYVDGLTSGTILNNLWGRKK</sequence>
<organism evidence="1 2">
    <name type="scientific">Meloidogyne hapla</name>
    <name type="common">Root-knot nematode worm</name>
    <dbReference type="NCBI Taxonomy" id="6305"/>
    <lineage>
        <taxon>Eukaryota</taxon>
        <taxon>Metazoa</taxon>
        <taxon>Ecdysozoa</taxon>
        <taxon>Nematoda</taxon>
        <taxon>Chromadorea</taxon>
        <taxon>Rhabditida</taxon>
        <taxon>Tylenchina</taxon>
        <taxon>Tylenchomorpha</taxon>
        <taxon>Tylenchoidea</taxon>
        <taxon>Meloidogynidae</taxon>
        <taxon>Meloidogyninae</taxon>
        <taxon>Meloidogyne</taxon>
    </lineage>
</organism>
<evidence type="ECO:0000313" key="1">
    <source>
        <dbReference type="Proteomes" id="UP000095281"/>
    </source>
</evidence>
<dbReference type="WBParaSite" id="MhA1_Contig1513.frz3.gene3">
    <property type="protein sequence ID" value="MhA1_Contig1513.frz3.gene3"/>
    <property type="gene ID" value="MhA1_Contig1513.frz3.gene3"/>
</dbReference>
<reference evidence="2" key="1">
    <citation type="submission" date="2016-11" db="UniProtKB">
        <authorList>
            <consortium name="WormBaseParasite"/>
        </authorList>
    </citation>
    <scope>IDENTIFICATION</scope>
</reference>
<evidence type="ECO:0000313" key="2">
    <source>
        <dbReference type="WBParaSite" id="MhA1_Contig1513.frz3.gene3"/>
    </source>
</evidence>
<protein>
    <submittedName>
        <fullName evidence="2">Uncharacterized protein</fullName>
    </submittedName>
</protein>
<proteinExistence type="predicted"/>
<accession>A0A1I8B7W5</accession>